<dbReference type="PANTHER" id="PTHR43289">
    <property type="entry name" value="MITOGEN-ACTIVATED PROTEIN KINASE KINASE KINASE 20-RELATED"/>
    <property type="match status" value="1"/>
</dbReference>
<dbReference type="EMBL" id="BAAARW010000020">
    <property type="protein sequence ID" value="GAA2435166.1"/>
    <property type="molecule type" value="Genomic_DNA"/>
</dbReference>
<feature type="transmembrane region" description="Helical" evidence="6">
    <location>
        <begin position="325"/>
        <end position="347"/>
    </location>
</feature>
<evidence type="ECO:0000256" key="6">
    <source>
        <dbReference type="SAM" id="Phobius"/>
    </source>
</evidence>
<keyword evidence="6" id="KW-1133">Transmembrane helix</keyword>
<evidence type="ECO:0000259" key="7">
    <source>
        <dbReference type="PROSITE" id="PS50011"/>
    </source>
</evidence>
<evidence type="ECO:0000313" key="9">
    <source>
        <dbReference type="Proteomes" id="UP001501231"/>
    </source>
</evidence>
<keyword evidence="3" id="KW-0418">Kinase</keyword>
<keyword evidence="6" id="KW-0472">Membrane</keyword>
<sequence length="455" mass="48289">MTAELPAGVRPPRPGDPRAFGRYEVVGSLGEGGMGRVFLGRGPDGVLVAIKVVRAELAEDPLFRVRFRREAASAMRVPRFCTAEVLDAGPDAAEPYLVTEYIEGPTLEAAVRSGGPLRGADLEQLAVSTAAALAGVHAAGIVHRDLKPANVLLSRTGPRVIDFGLAGAVDATRVTEDGKILGTPAYMAPEQLQAKPGPASDVFAWGGVMLYAATGRRPFGGASLPAMAVAIMETEPDLAALSGVLRDAVAAALAKDPEARPSPSGLLAMLGVTGGTPGPVLGTRLDGLAGADDREPESELPEDWRPVWMPEHPHRSARRRRWRRAVSLLTFLLSVVAIALVVGWALLQDRPREFLVTGADVRTADLKPGCGPVDVVGTITTNGAAGQIIYQWQRSGRKTPDPPIQYKMEKGSKQAIVHLRWEIGGTGSRTFTATLIVLNNAAVRDSITFRYSCRD</sequence>
<dbReference type="SUPFAM" id="SSF56112">
    <property type="entry name" value="Protein kinase-like (PK-like)"/>
    <property type="match status" value="1"/>
</dbReference>
<proteinExistence type="predicted"/>
<name>A0ABN3JMV3_9ACTN</name>
<dbReference type="PROSITE" id="PS00107">
    <property type="entry name" value="PROTEIN_KINASE_ATP"/>
    <property type="match status" value="1"/>
</dbReference>
<dbReference type="InterPro" id="IPR008271">
    <property type="entry name" value="Ser/Thr_kinase_AS"/>
</dbReference>
<dbReference type="RefSeq" id="WP_344593030.1">
    <property type="nucleotide sequence ID" value="NZ_BAAARW010000020.1"/>
</dbReference>
<keyword evidence="2 5" id="KW-0547">Nucleotide-binding</keyword>
<comment type="caution">
    <text evidence="8">The sequence shown here is derived from an EMBL/GenBank/DDBJ whole genome shotgun (WGS) entry which is preliminary data.</text>
</comment>
<dbReference type="Gene3D" id="1.10.510.10">
    <property type="entry name" value="Transferase(Phosphotransferase) domain 1"/>
    <property type="match status" value="1"/>
</dbReference>
<feature type="binding site" evidence="5">
    <location>
        <position position="51"/>
    </location>
    <ligand>
        <name>ATP</name>
        <dbReference type="ChEBI" id="CHEBI:30616"/>
    </ligand>
</feature>
<evidence type="ECO:0000256" key="2">
    <source>
        <dbReference type="ARBA" id="ARBA00022741"/>
    </source>
</evidence>
<keyword evidence="4 5" id="KW-0067">ATP-binding</keyword>
<dbReference type="CDD" id="cd14014">
    <property type="entry name" value="STKc_PknB_like"/>
    <property type="match status" value="1"/>
</dbReference>
<dbReference type="InterPro" id="IPR011009">
    <property type="entry name" value="Kinase-like_dom_sf"/>
</dbReference>
<dbReference type="PROSITE" id="PS50011">
    <property type="entry name" value="PROTEIN_KINASE_DOM"/>
    <property type="match status" value="1"/>
</dbReference>
<evidence type="ECO:0000256" key="3">
    <source>
        <dbReference type="ARBA" id="ARBA00022777"/>
    </source>
</evidence>
<evidence type="ECO:0000313" key="8">
    <source>
        <dbReference type="EMBL" id="GAA2435166.1"/>
    </source>
</evidence>
<dbReference type="InterPro" id="IPR017441">
    <property type="entry name" value="Protein_kinase_ATP_BS"/>
</dbReference>
<feature type="domain" description="Protein kinase" evidence="7">
    <location>
        <begin position="23"/>
        <end position="281"/>
    </location>
</feature>
<dbReference type="PANTHER" id="PTHR43289:SF34">
    <property type="entry name" value="SERINE_THREONINE-PROTEIN KINASE YBDM-RELATED"/>
    <property type="match status" value="1"/>
</dbReference>
<dbReference type="Gene3D" id="3.30.200.20">
    <property type="entry name" value="Phosphorylase Kinase, domain 1"/>
    <property type="match status" value="1"/>
</dbReference>
<organism evidence="8 9">
    <name type="scientific">Actinomadura vinacea</name>
    <dbReference type="NCBI Taxonomy" id="115336"/>
    <lineage>
        <taxon>Bacteria</taxon>
        <taxon>Bacillati</taxon>
        <taxon>Actinomycetota</taxon>
        <taxon>Actinomycetes</taxon>
        <taxon>Streptosporangiales</taxon>
        <taxon>Thermomonosporaceae</taxon>
        <taxon>Actinomadura</taxon>
    </lineage>
</organism>
<evidence type="ECO:0000256" key="1">
    <source>
        <dbReference type="ARBA" id="ARBA00022679"/>
    </source>
</evidence>
<gene>
    <name evidence="8" type="ORF">GCM10010191_57230</name>
</gene>
<dbReference type="PROSITE" id="PS00108">
    <property type="entry name" value="PROTEIN_KINASE_ST"/>
    <property type="match status" value="1"/>
</dbReference>
<dbReference type="SMART" id="SM00220">
    <property type="entry name" value="S_TKc"/>
    <property type="match status" value="1"/>
</dbReference>
<evidence type="ECO:0000256" key="4">
    <source>
        <dbReference type="ARBA" id="ARBA00022840"/>
    </source>
</evidence>
<protein>
    <recommendedName>
        <fullName evidence="7">Protein kinase domain-containing protein</fullName>
    </recommendedName>
</protein>
<evidence type="ECO:0000256" key="5">
    <source>
        <dbReference type="PROSITE-ProRule" id="PRU10141"/>
    </source>
</evidence>
<dbReference type="Proteomes" id="UP001501231">
    <property type="component" value="Unassembled WGS sequence"/>
</dbReference>
<dbReference type="InterPro" id="IPR000719">
    <property type="entry name" value="Prot_kinase_dom"/>
</dbReference>
<dbReference type="Pfam" id="PF00069">
    <property type="entry name" value="Pkinase"/>
    <property type="match status" value="1"/>
</dbReference>
<reference evidence="8 9" key="1">
    <citation type="journal article" date="2019" name="Int. J. Syst. Evol. Microbiol.">
        <title>The Global Catalogue of Microorganisms (GCM) 10K type strain sequencing project: providing services to taxonomists for standard genome sequencing and annotation.</title>
        <authorList>
            <consortium name="The Broad Institute Genomics Platform"/>
            <consortium name="The Broad Institute Genome Sequencing Center for Infectious Disease"/>
            <person name="Wu L."/>
            <person name="Ma J."/>
        </authorList>
    </citation>
    <scope>NUCLEOTIDE SEQUENCE [LARGE SCALE GENOMIC DNA]</scope>
    <source>
        <strain evidence="8 9">JCM 3325</strain>
    </source>
</reference>
<keyword evidence="6" id="KW-0812">Transmembrane</keyword>
<keyword evidence="1" id="KW-0808">Transferase</keyword>
<keyword evidence="9" id="KW-1185">Reference proteome</keyword>
<accession>A0ABN3JMV3</accession>